<proteinExistence type="predicted"/>
<feature type="transmembrane region" description="Helical" evidence="2">
    <location>
        <begin position="71"/>
        <end position="97"/>
    </location>
</feature>
<dbReference type="AlphaFoldDB" id="A0AAV0AMN9"/>
<evidence type="ECO:0000313" key="3">
    <source>
        <dbReference type="EMBL" id="CAH7670058.1"/>
    </source>
</evidence>
<keyword evidence="2" id="KW-0812">Transmembrane</keyword>
<organism evidence="3 4">
    <name type="scientific">Phakopsora pachyrhizi</name>
    <name type="common">Asian soybean rust disease fungus</name>
    <dbReference type="NCBI Taxonomy" id="170000"/>
    <lineage>
        <taxon>Eukaryota</taxon>
        <taxon>Fungi</taxon>
        <taxon>Dikarya</taxon>
        <taxon>Basidiomycota</taxon>
        <taxon>Pucciniomycotina</taxon>
        <taxon>Pucciniomycetes</taxon>
        <taxon>Pucciniales</taxon>
        <taxon>Phakopsoraceae</taxon>
        <taxon>Phakopsora</taxon>
    </lineage>
</organism>
<name>A0AAV0AMN9_PHAPC</name>
<sequence>MVSSQFFVTRKAQASEGNMLNCWIEVVVFGFVVIDVVDTVGVVVFDFVIINIVDTVEGFYWSQSRFSCIKAVVLVVDFDLSCFKAAVAFCFLVLLGYASTTSALVTSLLSIGFVLYMLCAIANVDEAAFSLPSSMALIRNSKLPREKHQDLWGLQLWEEQMSNLDCNEHGLLFTNGIGFGSLGSLIPLYSSPLRPQTPSSLRERMANDYDHLQHLTNSTLSSGPVSWEMVPKSCGPESLGLPGSGPQNSHVAQLGGGHLLTRRRSNIEMAVSLSNLSSHQHTMNAEASGIVGELRIRGIGSSTGAASQMNLDIPNQTDSASPIDISDDERPPP</sequence>
<keyword evidence="2" id="KW-0472">Membrane</keyword>
<keyword evidence="4" id="KW-1185">Reference proteome</keyword>
<reference evidence="3" key="1">
    <citation type="submission" date="2022-06" db="EMBL/GenBank/DDBJ databases">
        <authorList>
            <consortium name="SYNGENTA / RWTH Aachen University"/>
        </authorList>
    </citation>
    <scope>NUCLEOTIDE SEQUENCE</scope>
</reference>
<feature type="transmembrane region" description="Helical" evidence="2">
    <location>
        <begin position="26"/>
        <end position="50"/>
    </location>
</feature>
<feature type="region of interest" description="Disordered" evidence="1">
    <location>
        <begin position="305"/>
        <end position="333"/>
    </location>
</feature>
<evidence type="ECO:0000256" key="1">
    <source>
        <dbReference type="SAM" id="MobiDB-lite"/>
    </source>
</evidence>
<evidence type="ECO:0000313" key="4">
    <source>
        <dbReference type="Proteomes" id="UP001153365"/>
    </source>
</evidence>
<comment type="caution">
    <text evidence="3">The sequence shown here is derived from an EMBL/GenBank/DDBJ whole genome shotgun (WGS) entry which is preliminary data.</text>
</comment>
<feature type="transmembrane region" description="Helical" evidence="2">
    <location>
        <begin position="103"/>
        <end position="124"/>
    </location>
</feature>
<gene>
    <name evidence="3" type="ORF">PPACK8108_LOCUS4733</name>
</gene>
<feature type="compositionally biased region" description="Polar residues" evidence="1">
    <location>
        <begin position="305"/>
        <end position="320"/>
    </location>
</feature>
<evidence type="ECO:0000256" key="2">
    <source>
        <dbReference type="SAM" id="Phobius"/>
    </source>
</evidence>
<accession>A0AAV0AMN9</accession>
<protein>
    <submittedName>
        <fullName evidence="3">Uncharacterized protein</fullName>
    </submittedName>
</protein>
<dbReference type="EMBL" id="CALTRL010000914">
    <property type="protein sequence ID" value="CAH7670058.1"/>
    <property type="molecule type" value="Genomic_DNA"/>
</dbReference>
<dbReference type="Proteomes" id="UP001153365">
    <property type="component" value="Unassembled WGS sequence"/>
</dbReference>
<keyword evidence="2" id="KW-1133">Transmembrane helix</keyword>